<feature type="transmembrane region" description="Helical" evidence="10">
    <location>
        <begin position="294"/>
        <end position="317"/>
    </location>
</feature>
<keyword evidence="8 10" id="KW-0472">Membrane</keyword>
<dbReference type="GO" id="GO:0006811">
    <property type="term" value="P:monoatomic ion transport"/>
    <property type="evidence" value="ECO:0007669"/>
    <property type="project" value="UniProtKB-KW"/>
</dbReference>
<protein>
    <recommendedName>
        <fullName evidence="9">Multidrug-efflux transporter</fullName>
    </recommendedName>
</protein>
<keyword evidence="4" id="KW-1003">Cell membrane</keyword>
<feature type="transmembrane region" description="Helical" evidence="10">
    <location>
        <begin position="427"/>
        <end position="448"/>
    </location>
</feature>
<feature type="transmembrane region" description="Helical" evidence="10">
    <location>
        <begin position="178"/>
        <end position="203"/>
    </location>
</feature>
<evidence type="ECO:0000256" key="6">
    <source>
        <dbReference type="ARBA" id="ARBA00022989"/>
    </source>
</evidence>
<keyword evidence="3" id="KW-0050">Antiport</keyword>
<evidence type="ECO:0000256" key="8">
    <source>
        <dbReference type="ARBA" id="ARBA00023136"/>
    </source>
</evidence>
<comment type="subcellular location">
    <subcellularLocation>
        <location evidence="1">Cell inner membrane</location>
        <topology evidence="1">Multi-pass membrane protein</topology>
    </subcellularLocation>
</comment>
<feature type="transmembrane region" description="Helical" evidence="10">
    <location>
        <begin position="34"/>
        <end position="54"/>
    </location>
</feature>
<feature type="transmembrane region" description="Helical" evidence="10">
    <location>
        <begin position="109"/>
        <end position="132"/>
    </location>
</feature>
<dbReference type="NCBIfam" id="TIGR00797">
    <property type="entry name" value="matE"/>
    <property type="match status" value="1"/>
</dbReference>
<dbReference type="RefSeq" id="WP_304274231.1">
    <property type="nucleotide sequence ID" value="NZ_QFQZ01000007.1"/>
</dbReference>
<feature type="transmembrane region" description="Helical" evidence="10">
    <location>
        <begin position="399"/>
        <end position="421"/>
    </location>
</feature>
<dbReference type="InterPro" id="IPR048279">
    <property type="entry name" value="MdtK-like"/>
</dbReference>
<dbReference type="CDD" id="cd13131">
    <property type="entry name" value="MATE_NorM_like"/>
    <property type="match status" value="1"/>
</dbReference>
<dbReference type="InterPro" id="IPR050222">
    <property type="entry name" value="MATE_MdtK"/>
</dbReference>
<name>A0A2W5V9A9_9CAUL</name>
<dbReference type="PANTHER" id="PTHR43298">
    <property type="entry name" value="MULTIDRUG RESISTANCE PROTEIN NORM-RELATED"/>
    <property type="match status" value="1"/>
</dbReference>
<feature type="transmembrane region" description="Helical" evidence="10">
    <location>
        <begin position="368"/>
        <end position="387"/>
    </location>
</feature>
<dbReference type="GO" id="GO:0015297">
    <property type="term" value="F:antiporter activity"/>
    <property type="evidence" value="ECO:0007669"/>
    <property type="project" value="UniProtKB-KW"/>
</dbReference>
<dbReference type="PANTHER" id="PTHR43298:SF2">
    <property type="entry name" value="FMN_FAD EXPORTER YEEO-RELATED"/>
    <property type="match status" value="1"/>
</dbReference>
<dbReference type="GO" id="GO:0042910">
    <property type="term" value="F:xenobiotic transmembrane transporter activity"/>
    <property type="evidence" value="ECO:0007669"/>
    <property type="project" value="InterPro"/>
</dbReference>
<dbReference type="InterPro" id="IPR002528">
    <property type="entry name" value="MATE_fam"/>
</dbReference>
<keyword evidence="6 10" id="KW-1133">Transmembrane helix</keyword>
<evidence type="ECO:0000256" key="10">
    <source>
        <dbReference type="SAM" id="Phobius"/>
    </source>
</evidence>
<accession>A0A2W5V9A9</accession>
<keyword evidence="5 10" id="KW-0812">Transmembrane</keyword>
<dbReference type="PIRSF" id="PIRSF006603">
    <property type="entry name" value="DinF"/>
    <property type="match status" value="1"/>
</dbReference>
<feature type="transmembrane region" description="Helical" evidence="10">
    <location>
        <begin position="264"/>
        <end position="288"/>
    </location>
</feature>
<evidence type="ECO:0000256" key="1">
    <source>
        <dbReference type="ARBA" id="ARBA00004429"/>
    </source>
</evidence>
<feature type="transmembrane region" description="Helical" evidence="10">
    <location>
        <begin position="66"/>
        <end position="88"/>
    </location>
</feature>
<evidence type="ECO:0000313" key="11">
    <source>
        <dbReference type="EMBL" id="PZR36380.1"/>
    </source>
</evidence>
<gene>
    <name evidence="11" type="ORF">DI526_03830</name>
</gene>
<organism evidence="11 12">
    <name type="scientific">Caulobacter segnis</name>
    <dbReference type="NCBI Taxonomy" id="88688"/>
    <lineage>
        <taxon>Bacteria</taxon>
        <taxon>Pseudomonadati</taxon>
        <taxon>Pseudomonadota</taxon>
        <taxon>Alphaproteobacteria</taxon>
        <taxon>Caulobacterales</taxon>
        <taxon>Caulobacteraceae</taxon>
        <taxon>Caulobacter</taxon>
    </lineage>
</organism>
<keyword evidence="7" id="KW-0406">Ion transport</keyword>
<feature type="transmembrane region" description="Helical" evidence="10">
    <location>
        <begin position="209"/>
        <end position="228"/>
    </location>
</feature>
<dbReference type="Pfam" id="PF01554">
    <property type="entry name" value="MatE"/>
    <property type="match status" value="2"/>
</dbReference>
<dbReference type="AlphaFoldDB" id="A0A2W5V9A9"/>
<keyword evidence="2" id="KW-0813">Transport</keyword>
<dbReference type="Proteomes" id="UP000249393">
    <property type="component" value="Unassembled WGS sequence"/>
</dbReference>
<reference evidence="11 12" key="1">
    <citation type="submission" date="2017-08" db="EMBL/GenBank/DDBJ databases">
        <title>Infants hospitalized years apart are colonized by the same room-sourced microbial strains.</title>
        <authorList>
            <person name="Brooks B."/>
            <person name="Olm M.R."/>
            <person name="Firek B.A."/>
            <person name="Baker R."/>
            <person name="Thomas B.C."/>
            <person name="Morowitz M.J."/>
            <person name="Banfield J.F."/>
        </authorList>
    </citation>
    <scope>NUCLEOTIDE SEQUENCE [LARGE SCALE GENOMIC DNA]</scope>
    <source>
        <strain evidence="11">S2_003_000_R2_4</strain>
    </source>
</reference>
<proteinExistence type="predicted"/>
<feature type="transmembrane region" description="Helical" evidence="10">
    <location>
        <begin position="329"/>
        <end position="348"/>
    </location>
</feature>
<sequence length="475" mass="49710">MPRDAAGTALPSKPPRGPILTDLIELLRLAGPVVLSRLGIMVMGLTDAIVVGHYSAQQLGFHAMAWAPSSIFVTMNVGLLVGVQVMTARAIGAGRRHETGAVLRRGLTYSLWLGLGGMAIQALLGPLFLHSLGLKDGLADGATLPLIVFSLSLPIYCVSVVLTFWLEGLARPTPGAVMMWLANLVNLAANLLLVPGTFGLPALGATGGAWSTFAARVALLVALAIYVLRMKEARELGVFDKPARDRPAEIEQRRIGYGAGASNFFEVSAFAGMNLVAGWIGALAVAAWAVVLNVAAIIFMIPLGVASATAVQVGRAYGARDPAGMTRAGWIAFSVIAVIGLVAGLLLYPTRHWVALAYTTDPAALELILPALLLTCFFLAPDAVQVVAAQALRARGEVWVPTITHLISYALVMGPLAWWLAIPRGMGLNGVVLSVIVTSFLAAGFLLARFRILDLRDKRNAPSPPAGEGGGAAAG</sequence>
<evidence type="ECO:0000256" key="3">
    <source>
        <dbReference type="ARBA" id="ARBA00022449"/>
    </source>
</evidence>
<comment type="caution">
    <text evidence="11">The sequence shown here is derived from an EMBL/GenBank/DDBJ whole genome shotgun (WGS) entry which is preliminary data.</text>
</comment>
<dbReference type="EMBL" id="QFQZ01000007">
    <property type="protein sequence ID" value="PZR36380.1"/>
    <property type="molecule type" value="Genomic_DNA"/>
</dbReference>
<evidence type="ECO:0000256" key="9">
    <source>
        <dbReference type="ARBA" id="ARBA00031636"/>
    </source>
</evidence>
<evidence type="ECO:0000256" key="7">
    <source>
        <dbReference type="ARBA" id="ARBA00023065"/>
    </source>
</evidence>
<evidence type="ECO:0000256" key="5">
    <source>
        <dbReference type="ARBA" id="ARBA00022692"/>
    </source>
</evidence>
<evidence type="ECO:0000256" key="2">
    <source>
        <dbReference type="ARBA" id="ARBA00022448"/>
    </source>
</evidence>
<feature type="transmembrane region" description="Helical" evidence="10">
    <location>
        <begin position="144"/>
        <end position="166"/>
    </location>
</feature>
<evidence type="ECO:0000313" key="12">
    <source>
        <dbReference type="Proteomes" id="UP000249393"/>
    </source>
</evidence>
<dbReference type="GO" id="GO:0005886">
    <property type="term" value="C:plasma membrane"/>
    <property type="evidence" value="ECO:0007669"/>
    <property type="project" value="UniProtKB-SubCell"/>
</dbReference>
<evidence type="ECO:0000256" key="4">
    <source>
        <dbReference type="ARBA" id="ARBA00022475"/>
    </source>
</evidence>